<dbReference type="EMBL" id="JAWZYT010001993">
    <property type="protein sequence ID" value="KAK4307514.1"/>
    <property type="molecule type" value="Genomic_DNA"/>
</dbReference>
<accession>A0AAE1PHR2</accession>
<comment type="caution">
    <text evidence="2">The sequence shown here is derived from an EMBL/GenBank/DDBJ whole genome shotgun (WGS) entry which is preliminary data.</text>
</comment>
<gene>
    <name evidence="2" type="ORF">Pmani_020721</name>
</gene>
<sequence length="106" mass="11358">MYPSPPHDNQPATISTWSPKCPPHSLPSLSDPPPAISSPAHQTSRVPPQKWNPCQLIPSTRPNPPAPVTRPLPTPPQLSPTCLHPIPTPPFPVAIIPVTSLTITLL</sequence>
<feature type="compositionally biased region" description="Pro residues" evidence="1">
    <location>
        <begin position="20"/>
        <end position="36"/>
    </location>
</feature>
<proteinExistence type="predicted"/>
<dbReference type="AlphaFoldDB" id="A0AAE1PHR2"/>
<reference evidence="2" key="1">
    <citation type="submission" date="2023-11" db="EMBL/GenBank/DDBJ databases">
        <title>Genome assemblies of two species of porcelain crab, Petrolisthes cinctipes and Petrolisthes manimaculis (Anomura: Porcellanidae).</title>
        <authorList>
            <person name="Angst P."/>
        </authorList>
    </citation>
    <scope>NUCLEOTIDE SEQUENCE</scope>
    <source>
        <strain evidence="2">PB745_02</strain>
        <tissue evidence="2">Gill</tissue>
    </source>
</reference>
<feature type="region of interest" description="Disordered" evidence="1">
    <location>
        <begin position="1"/>
        <end position="83"/>
    </location>
</feature>
<name>A0AAE1PHR2_9EUCA</name>
<protein>
    <submittedName>
        <fullName evidence="2">Uncharacterized protein</fullName>
    </submittedName>
</protein>
<dbReference type="Proteomes" id="UP001292094">
    <property type="component" value="Unassembled WGS sequence"/>
</dbReference>
<evidence type="ECO:0000256" key="1">
    <source>
        <dbReference type="SAM" id="MobiDB-lite"/>
    </source>
</evidence>
<evidence type="ECO:0000313" key="2">
    <source>
        <dbReference type="EMBL" id="KAK4307514.1"/>
    </source>
</evidence>
<feature type="compositionally biased region" description="Pro residues" evidence="1">
    <location>
        <begin position="61"/>
        <end position="78"/>
    </location>
</feature>
<evidence type="ECO:0000313" key="3">
    <source>
        <dbReference type="Proteomes" id="UP001292094"/>
    </source>
</evidence>
<keyword evidence="3" id="KW-1185">Reference proteome</keyword>
<organism evidence="2 3">
    <name type="scientific">Petrolisthes manimaculis</name>
    <dbReference type="NCBI Taxonomy" id="1843537"/>
    <lineage>
        <taxon>Eukaryota</taxon>
        <taxon>Metazoa</taxon>
        <taxon>Ecdysozoa</taxon>
        <taxon>Arthropoda</taxon>
        <taxon>Crustacea</taxon>
        <taxon>Multicrustacea</taxon>
        <taxon>Malacostraca</taxon>
        <taxon>Eumalacostraca</taxon>
        <taxon>Eucarida</taxon>
        <taxon>Decapoda</taxon>
        <taxon>Pleocyemata</taxon>
        <taxon>Anomura</taxon>
        <taxon>Galatheoidea</taxon>
        <taxon>Porcellanidae</taxon>
        <taxon>Petrolisthes</taxon>
    </lineage>
</organism>